<name>A0ABD0KQS9_9CAEN</name>
<sequence>MQATRQKQDSQTFHGFCFIHHQAENRTWKKALNPSYFRDSGQNSNLMSRLAGSFVTSHHALLSGMSGSQAAMQEPYNLFFSLHPSVLPFLQFFFSSYPEAKLLTERPLGCVTQCIRFLGDLFHILPSNTQVLCVLACINLAHQAFRSSVLKSSFRGLYWGSASLMSETNAGFFWKSITIKRKVNSESAGEIDNAERRLNSLTFVALQLPFFCS</sequence>
<dbReference type="AlphaFoldDB" id="A0ABD0KQS9"/>
<proteinExistence type="predicted"/>
<accession>A0ABD0KQS9</accession>
<evidence type="ECO:0000313" key="2">
    <source>
        <dbReference type="Proteomes" id="UP001519460"/>
    </source>
</evidence>
<dbReference type="Proteomes" id="UP001519460">
    <property type="component" value="Unassembled WGS sequence"/>
</dbReference>
<dbReference type="EMBL" id="JACVVK020000135">
    <property type="protein sequence ID" value="KAK7489641.1"/>
    <property type="molecule type" value="Genomic_DNA"/>
</dbReference>
<reference evidence="1 2" key="1">
    <citation type="journal article" date="2023" name="Sci. Data">
        <title>Genome assembly of the Korean intertidal mud-creeper Batillaria attramentaria.</title>
        <authorList>
            <person name="Patra A.K."/>
            <person name="Ho P.T."/>
            <person name="Jun S."/>
            <person name="Lee S.J."/>
            <person name="Kim Y."/>
            <person name="Won Y.J."/>
        </authorList>
    </citation>
    <scope>NUCLEOTIDE SEQUENCE [LARGE SCALE GENOMIC DNA]</scope>
    <source>
        <strain evidence="1">Wonlab-2016</strain>
    </source>
</reference>
<gene>
    <name evidence="1" type="ORF">BaRGS_00019036</name>
</gene>
<organism evidence="1 2">
    <name type="scientific">Batillaria attramentaria</name>
    <dbReference type="NCBI Taxonomy" id="370345"/>
    <lineage>
        <taxon>Eukaryota</taxon>
        <taxon>Metazoa</taxon>
        <taxon>Spiralia</taxon>
        <taxon>Lophotrochozoa</taxon>
        <taxon>Mollusca</taxon>
        <taxon>Gastropoda</taxon>
        <taxon>Caenogastropoda</taxon>
        <taxon>Sorbeoconcha</taxon>
        <taxon>Cerithioidea</taxon>
        <taxon>Batillariidae</taxon>
        <taxon>Batillaria</taxon>
    </lineage>
</organism>
<keyword evidence="2" id="KW-1185">Reference proteome</keyword>
<evidence type="ECO:0000313" key="1">
    <source>
        <dbReference type="EMBL" id="KAK7489641.1"/>
    </source>
</evidence>
<comment type="caution">
    <text evidence="1">The sequence shown here is derived from an EMBL/GenBank/DDBJ whole genome shotgun (WGS) entry which is preliminary data.</text>
</comment>
<protein>
    <submittedName>
        <fullName evidence="1">Uncharacterized protein</fullName>
    </submittedName>
</protein>